<name>A0AAD4PUG0_9EURO</name>
<sequence>MGSSSLGILLSLLLLIMLTPHSEIDRPCIHNDARFVLHFFHPLLFAGLVRQQIILLATPRNVGSCCPLSGRSTTYSLAISDYARSRYPVLQPQLIDQIDRWYKCHCHQGRHCCSPRRCHWLPVG</sequence>
<feature type="non-terminal residue" evidence="2">
    <location>
        <position position="124"/>
    </location>
</feature>
<accession>A0AAD4PUG0</accession>
<dbReference type="GeneID" id="70247728"/>
<keyword evidence="1" id="KW-0732">Signal</keyword>
<feature type="signal peptide" evidence="1">
    <location>
        <begin position="1"/>
        <end position="24"/>
    </location>
</feature>
<evidence type="ECO:0000313" key="3">
    <source>
        <dbReference type="Proteomes" id="UP001201262"/>
    </source>
</evidence>
<keyword evidence="3" id="KW-1185">Reference proteome</keyword>
<organism evidence="2 3">
    <name type="scientific">Talaromyces proteolyticus</name>
    <dbReference type="NCBI Taxonomy" id="1131652"/>
    <lineage>
        <taxon>Eukaryota</taxon>
        <taxon>Fungi</taxon>
        <taxon>Dikarya</taxon>
        <taxon>Ascomycota</taxon>
        <taxon>Pezizomycotina</taxon>
        <taxon>Eurotiomycetes</taxon>
        <taxon>Eurotiomycetidae</taxon>
        <taxon>Eurotiales</taxon>
        <taxon>Trichocomaceae</taxon>
        <taxon>Talaromyces</taxon>
        <taxon>Talaromyces sect. Bacilispori</taxon>
    </lineage>
</organism>
<feature type="chain" id="PRO_5041949540" evidence="1">
    <location>
        <begin position="25"/>
        <end position="124"/>
    </location>
</feature>
<evidence type="ECO:0000256" key="1">
    <source>
        <dbReference type="SAM" id="SignalP"/>
    </source>
</evidence>
<dbReference type="AlphaFoldDB" id="A0AAD4PUG0"/>
<gene>
    <name evidence="2" type="ORF">BGW36DRAFT_390166</name>
</gene>
<comment type="caution">
    <text evidence="2">The sequence shown here is derived from an EMBL/GenBank/DDBJ whole genome shotgun (WGS) entry which is preliminary data.</text>
</comment>
<protein>
    <submittedName>
        <fullName evidence="2">Uncharacterized protein</fullName>
    </submittedName>
</protein>
<dbReference type="EMBL" id="JAJTJA010000014">
    <property type="protein sequence ID" value="KAH8690072.1"/>
    <property type="molecule type" value="Genomic_DNA"/>
</dbReference>
<evidence type="ECO:0000313" key="2">
    <source>
        <dbReference type="EMBL" id="KAH8690072.1"/>
    </source>
</evidence>
<reference evidence="2" key="1">
    <citation type="submission" date="2021-12" db="EMBL/GenBank/DDBJ databases">
        <title>Convergent genome expansion in fungi linked to evolution of root-endophyte symbiosis.</title>
        <authorList>
            <consortium name="DOE Joint Genome Institute"/>
            <person name="Ke Y.-H."/>
            <person name="Bonito G."/>
            <person name="Liao H.-L."/>
            <person name="Looney B."/>
            <person name="Rojas-Flechas A."/>
            <person name="Nash J."/>
            <person name="Hameed K."/>
            <person name="Schadt C."/>
            <person name="Martin F."/>
            <person name="Crous P.W."/>
            <person name="Miettinen O."/>
            <person name="Magnuson J.K."/>
            <person name="Labbe J."/>
            <person name="Jacobson D."/>
            <person name="Doktycz M.J."/>
            <person name="Veneault-Fourrey C."/>
            <person name="Kuo A."/>
            <person name="Mondo S."/>
            <person name="Calhoun S."/>
            <person name="Riley R."/>
            <person name="Ohm R."/>
            <person name="LaButti K."/>
            <person name="Andreopoulos B."/>
            <person name="Pangilinan J."/>
            <person name="Nolan M."/>
            <person name="Tritt A."/>
            <person name="Clum A."/>
            <person name="Lipzen A."/>
            <person name="Daum C."/>
            <person name="Barry K."/>
            <person name="Grigoriev I.V."/>
            <person name="Vilgalys R."/>
        </authorList>
    </citation>
    <scope>NUCLEOTIDE SEQUENCE</scope>
    <source>
        <strain evidence="2">PMI_201</strain>
    </source>
</reference>
<proteinExistence type="predicted"/>
<dbReference type="Proteomes" id="UP001201262">
    <property type="component" value="Unassembled WGS sequence"/>
</dbReference>
<dbReference type="RefSeq" id="XP_046066355.1">
    <property type="nucleotide sequence ID" value="XM_046217441.1"/>
</dbReference>